<dbReference type="InterPro" id="IPR036811">
    <property type="entry name" value="Ubol_cytC_Rdtase_hinge_dom_sf"/>
</dbReference>
<dbReference type="GO" id="GO:0005743">
    <property type="term" value="C:mitochondrial inner membrane"/>
    <property type="evidence" value="ECO:0007669"/>
    <property type="project" value="UniProtKB-SubCell"/>
</dbReference>
<dbReference type="Gene3D" id="1.10.287.20">
    <property type="entry name" value="Ubiquinol-cytochrome C reductase hinge domain"/>
    <property type="match status" value="1"/>
</dbReference>
<proteinExistence type="inferred from homology"/>
<dbReference type="AlphaFoldDB" id="A0A0L0CJZ3"/>
<comment type="caution">
    <text evidence="10">The sequence shown here is derived from an EMBL/GenBank/DDBJ whole genome shotgun (WGS) entry which is preliminary data.</text>
</comment>
<dbReference type="PANTHER" id="PTHR15336">
    <property type="entry name" value="UBIQUINOL-CYTOCHROME C REDUCTASE COMPLEX 7.8 KDA PROTEIN"/>
    <property type="match status" value="1"/>
</dbReference>
<dbReference type="OrthoDB" id="405848at2759"/>
<keyword evidence="4" id="KW-0679">Respiratory chain</keyword>
<evidence type="ECO:0000256" key="3">
    <source>
        <dbReference type="ARBA" id="ARBA00022448"/>
    </source>
</evidence>
<dbReference type="SUPFAM" id="SSF81531">
    <property type="entry name" value="Non-heme 11 kDa protein of cytochrome bc1 complex (Ubiquinol-cytochrome c reductase)"/>
    <property type="match status" value="1"/>
</dbReference>
<organism evidence="10 11">
    <name type="scientific">Lucilia cuprina</name>
    <name type="common">Green bottle fly</name>
    <name type="synonym">Australian sheep blowfly</name>
    <dbReference type="NCBI Taxonomy" id="7375"/>
    <lineage>
        <taxon>Eukaryota</taxon>
        <taxon>Metazoa</taxon>
        <taxon>Ecdysozoa</taxon>
        <taxon>Arthropoda</taxon>
        <taxon>Hexapoda</taxon>
        <taxon>Insecta</taxon>
        <taxon>Pterygota</taxon>
        <taxon>Neoptera</taxon>
        <taxon>Endopterygota</taxon>
        <taxon>Diptera</taxon>
        <taxon>Brachycera</taxon>
        <taxon>Muscomorpha</taxon>
        <taxon>Oestroidea</taxon>
        <taxon>Calliphoridae</taxon>
        <taxon>Luciliinae</taxon>
        <taxon>Lucilia</taxon>
    </lineage>
</organism>
<evidence type="ECO:0000313" key="11">
    <source>
        <dbReference type="Proteomes" id="UP000037069"/>
    </source>
</evidence>
<dbReference type="PANTHER" id="PTHR15336:SF0">
    <property type="entry name" value="CYTOCHROME B-C1 COMPLEX SUBUNIT 6, MITOCHONDRIAL"/>
    <property type="match status" value="1"/>
</dbReference>
<keyword evidence="7" id="KW-0496">Mitochondrion</keyword>
<evidence type="ECO:0000256" key="1">
    <source>
        <dbReference type="ARBA" id="ARBA00004137"/>
    </source>
</evidence>
<evidence type="ECO:0000259" key="9">
    <source>
        <dbReference type="Pfam" id="PF02320"/>
    </source>
</evidence>
<evidence type="ECO:0000256" key="5">
    <source>
        <dbReference type="ARBA" id="ARBA00022792"/>
    </source>
</evidence>
<keyword evidence="6" id="KW-0249">Electron transport</keyword>
<keyword evidence="8" id="KW-0472">Membrane</keyword>
<evidence type="ECO:0000256" key="2">
    <source>
        <dbReference type="ARBA" id="ARBA00006498"/>
    </source>
</evidence>
<feature type="domain" description="Ubiquinol-cytochrome C reductase hinge" evidence="9">
    <location>
        <begin position="30"/>
        <end position="92"/>
    </location>
</feature>
<dbReference type="STRING" id="7375.A0A0L0CJZ3"/>
<evidence type="ECO:0000256" key="7">
    <source>
        <dbReference type="ARBA" id="ARBA00023128"/>
    </source>
</evidence>
<comment type="similarity">
    <text evidence="2">Belongs to the UQCRH/QCR6 family.</text>
</comment>
<accession>A0A0L0CJZ3</accession>
<comment type="subcellular location">
    <subcellularLocation>
        <location evidence="1">Mitochondrion inner membrane</location>
        <topology evidence="1">Peripheral membrane protein</topology>
        <orientation evidence="1">Intermembrane side</orientation>
    </subcellularLocation>
</comment>
<dbReference type="Pfam" id="PF02320">
    <property type="entry name" value="UCR_hinge"/>
    <property type="match status" value="1"/>
</dbReference>
<evidence type="ECO:0000256" key="4">
    <source>
        <dbReference type="ARBA" id="ARBA00022660"/>
    </source>
</evidence>
<evidence type="ECO:0000256" key="6">
    <source>
        <dbReference type="ARBA" id="ARBA00022982"/>
    </source>
</evidence>
<keyword evidence="3" id="KW-0813">Transport</keyword>
<keyword evidence="5" id="KW-0999">Mitochondrion inner membrane</keyword>
<sequence>MNFQKFWTFNLQAAPPEQLTSQEEQLELVDQQKVLRDFCDKKRQIYRLYETLQKCNKRVNSRQQTRETCEQELFDYIQALDHCVAKMLFPQLV</sequence>
<dbReference type="InterPro" id="IPR003422">
    <property type="entry name" value="Cyt_b-c1_6"/>
</dbReference>
<name>A0A0L0CJZ3_LUCCU</name>
<dbReference type="OMA" id="NSATKCE"/>
<reference evidence="10 11" key="1">
    <citation type="journal article" date="2015" name="Nat. Commun.">
        <title>Lucilia cuprina genome unlocks parasitic fly biology to underpin future interventions.</title>
        <authorList>
            <person name="Anstead C.A."/>
            <person name="Korhonen P.K."/>
            <person name="Young N.D."/>
            <person name="Hall R.S."/>
            <person name="Jex A.R."/>
            <person name="Murali S.C."/>
            <person name="Hughes D.S."/>
            <person name="Lee S.F."/>
            <person name="Perry T."/>
            <person name="Stroehlein A.J."/>
            <person name="Ansell B.R."/>
            <person name="Breugelmans B."/>
            <person name="Hofmann A."/>
            <person name="Qu J."/>
            <person name="Dugan S."/>
            <person name="Lee S.L."/>
            <person name="Chao H."/>
            <person name="Dinh H."/>
            <person name="Han Y."/>
            <person name="Doddapaneni H.V."/>
            <person name="Worley K.C."/>
            <person name="Muzny D.M."/>
            <person name="Ioannidis P."/>
            <person name="Waterhouse R.M."/>
            <person name="Zdobnov E.M."/>
            <person name="James P.J."/>
            <person name="Bagnall N.H."/>
            <person name="Kotze A.C."/>
            <person name="Gibbs R.A."/>
            <person name="Richards S."/>
            <person name="Batterham P."/>
            <person name="Gasser R.B."/>
        </authorList>
    </citation>
    <scope>NUCLEOTIDE SEQUENCE [LARGE SCALE GENOMIC DNA]</scope>
    <source>
        <strain evidence="10 11">LS</strain>
        <tissue evidence="10">Full body</tissue>
    </source>
</reference>
<dbReference type="InterPro" id="IPR023184">
    <property type="entry name" value="Ubol_cytC_Rdtase_hinge_dom"/>
</dbReference>
<keyword evidence="11" id="KW-1185">Reference proteome</keyword>
<gene>
    <name evidence="10" type="ORF">FF38_07680</name>
</gene>
<protein>
    <recommendedName>
        <fullName evidence="9">Ubiquinol-cytochrome C reductase hinge domain-containing protein</fullName>
    </recommendedName>
</protein>
<dbReference type="GO" id="GO:0006122">
    <property type="term" value="P:mitochondrial electron transport, ubiquinol to cytochrome c"/>
    <property type="evidence" value="ECO:0007669"/>
    <property type="project" value="InterPro"/>
</dbReference>
<evidence type="ECO:0000256" key="8">
    <source>
        <dbReference type="ARBA" id="ARBA00023136"/>
    </source>
</evidence>
<evidence type="ECO:0000313" key="10">
    <source>
        <dbReference type="EMBL" id="KNC31794.1"/>
    </source>
</evidence>
<dbReference type="EMBL" id="JRES01000379">
    <property type="protein sequence ID" value="KNC31794.1"/>
    <property type="molecule type" value="Genomic_DNA"/>
</dbReference>
<dbReference type="Proteomes" id="UP000037069">
    <property type="component" value="Unassembled WGS sequence"/>
</dbReference>